<dbReference type="Pfam" id="PF13847">
    <property type="entry name" value="Methyltransf_31"/>
    <property type="match status" value="1"/>
</dbReference>
<dbReference type="InterPro" id="IPR029063">
    <property type="entry name" value="SAM-dependent_MTases_sf"/>
</dbReference>
<dbReference type="AlphaFoldDB" id="A0A508T1Z4"/>
<accession>A0A508T1Z4</accession>
<reference evidence="2" key="1">
    <citation type="submission" date="2019-02" db="EMBL/GenBank/DDBJ databases">
        <authorList>
            <person name="Pothier F.J."/>
        </authorList>
    </citation>
    <scope>NUCLEOTIDE SEQUENCE</scope>
    <source>
        <strain evidence="2">CI-1B</strain>
    </source>
</reference>
<dbReference type="PANTHER" id="PTHR43591:SF24">
    <property type="entry name" value="2-METHOXY-6-POLYPRENYL-1,4-BENZOQUINOL METHYLASE, MITOCHONDRIAL"/>
    <property type="match status" value="1"/>
</dbReference>
<dbReference type="SUPFAM" id="SSF53335">
    <property type="entry name" value="S-adenosyl-L-methionine-dependent methyltransferases"/>
    <property type="match status" value="1"/>
</dbReference>
<protein>
    <submittedName>
        <fullName evidence="2">Aklanonic acid methyltransferase DnrC</fullName>
        <ecNumber evidence="2">2.1.1.288</ecNumber>
    </submittedName>
</protein>
<dbReference type="Proteomes" id="UP000328092">
    <property type="component" value="Unassembled WGS sequence"/>
</dbReference>
<dbReference type="Gene3D" id="3.40.50.150">
    <property type="entry name" value="Vaccinia Virus protein VP39"/>
    <property type="match status" value="1"/>
</dbReference>
<sequence>MPEITPNPRGAEFWNSTMGHAWVSQQAVISDVFTSVTNVSLDAASAKRGEHVVDIGCGTGDTLLAFAKAVGPSGAALGVDISAPMLDLAKHRAAEADFGNVTCALADATSYPFEPRWADLVYSRFGLMFFGDPAKAFANIRSGMKADGRLVFVCFRTMPESPWFCVPIEAARPHLPPQPPADPLAPGMFSFAHEERVRGILTTAGFREIAIKPTDVPIHGKDVTQSMAFITQAGPLPALLENASDEQRHRAIEAVRNALAAGIGADGRGLHVGLWLVSALA</sequence>
<proteinExistence type="predicted"/>
<name>A0A508T1Z4_9BRAD</name>
<dbReference type="EC" id="2.1.1.288" evidence="2"/>
<evidence type="ECO:0000259" key="1">
    <source>
        <dbReference type="Pfam" id="PF13847"/>
    </source>
</evidence>
<dbReference type="GO" id="GO:0032259">
    <property type="term" value="P:methylation"/>
    <property type="evidence" value="ECO:0007669"/>
    <property type="project" value="UniProtKB-KW"/>
</dbReference>
<keyword evidence="3" id="KW-1185">Reference proteome</keyword>
<dbReference type="InterPro" id="IPR025714">
    <property type="entry name" value="Methyltranfer_dom"/>
</dbReference>
<dbReference type="RefSeq" id="WP_139858902.1">
    <property type="nucleotide sequence ID" value="NZ_CAADFC020000007.1"/>
</dbReference>
<keyword evidence="2" id="KW-0489">Methyltransferase</keyword>
<keyword evidence="2" id="KW-0808">Transferase</keyword>
<feature type="domain" description="Methyltransferase" evidence="1">
    <location>
        <begin position="47"/>
        <end position="158"/>
    </location>
</feature>
<dbReference type="EMBL" id="CAADFC020000007">
    <property type="protein sequence ID" value="VIO68490.1"/>
    <property type="molecule type" value="Genomic_DNA"/>
</dbReference>
<organism evidence="2 3">
    <name type="scientific">Bradyrhizobium ivorense</name>
    <dbReference type="NCBI Taxonomy" id="2511166"/>
    <lineage>
        <taxon>Bacteria</taxon>
        <taxon>Pseudomonadati</taxon>
        <taxon>Pseudomonadota</taxon>
        <taxon>Alphaproteobacteria</taxon>
        <taxon>Hyphomicrobiales</taxon>
        <taxon>Nitrobacteraceae</taxon>
        <taxon>Bradyrhizobium</taxon>
    </lineage>
</organism>
<dbReference type="PANTHER" id="PTHR43591">
    <property type="entry name" value="METHYLTRANSFERASE"/>
    <property type="match status" value="1"/>
</dbReference>
<dbReference type="GO" id="GO:0008168">
    <property type="term" value="F:methyltransferase activity"/>
    <property type="evidence" value="ECO:0007669"/>
    <property type="project" value="UniProtKB-KW"/>
</dbReference>
<dbReference type="CDD" id="cd02440">
    <property type="entry name" value="AdoMet_MTases"/>
    <property type="match status" value="1"/>
</dbReference>
<evidence type="ECO:0000313" key="2">
    <source>
        <dbReference type="EMBL" id="VIO68490.1"/>
    </source>
</evidence>
<evidence type="ECO:0000313" key="3">
    <source>
        <dbReference type="Proteomes" id="UP000328092"/>
    </source>
</evidence>
<dbReference type="OrthoDB" id="9777638at2"/>
<gene>
    <name evidence="2" type="primary">dnrC_1</name>
    <name evidence="2" type="ORF">CI1B_21090</name>
</gene>
<comment type="caution">
    <text evidence="2">The sequence shown here is derived from an EMBL/GenBank/DDBJ whole genome shotgun (WGS) entry which is preliminary data.</text>
</comment>